<organism evidence="4 5">
    <name type="scientific">Pichia californica</name>
    <dbReference type="NCBI Taxonomy" id="460514"/>
    <lineage>
        <taxon>Eukaryota</taxon>
        <taxon>Fungi</taxon>
        <taxon>Dikarya</taxon>
        <taxon>Ascomycota</taxon>
        <taxon>Saccharomycotina</taxon>
        <taxon>Pichiomycetes</taxon>
        <taxon>Pichiales</taxon>
        <taxon>Pichiaceae</taxon>
        <taxon>Pichia</taxon>
    </lineage>
</organism>
<dbReference type="AlphaFoldDB" id="A0A9P7BHQ0"/>
<dbReference type="Pfam" id="PF06916">
    <property type="entry name" value="FAM210A-B_dom"/>
    <property type="match status" value="1"/>
</dbReference>
<keyword evidence="2" id="KW-0812">Transmembrane</keyword>
<dbReference type="InterPro" id="IPR045866">
    <property type="entry name" value="FAM210A/B-like"/>
</dbReference>
<proteinExistence type="predicted"/>
<evidence type="ECO:0000313" key="5">
    <source>
        <dbReference type="Proteomes" id="UP000697127"/>
    </source>
</evidence>
<reference evidence="4" key="1">
    <citation type="submission" date="2020-11" db="EMBL/GenBank/DDBJ databases">
        <title>Kefir isolates.</title>
        <authorList>
            <person name="Marcisauskas S."/>
            <person name="Kim Y."/>
            <person name="Blasche S."/>
        </authorList>
    </citation>
    <scope>NUCLEOTIDE SEQUENCE</scope>
    <source>
        <strain evidence="4">Olga-1</strain>
    </source>
</reference>
<keyword evidence="2" id="KW-1133">Transmembrane helix</keyword>
<dbReference type="InterPro" id="IPR009688">
    <property type="entry name" value="FAM210A/B-like_dom"/>
</dbReference>
<evidence type="ECO:0000313" key="4">
    <source>
        <dbReference type="EMBL" id="KAG0689718.1"/>
    </source>
</evidence>
<keyword evidence="5" id="KW-1185">Reference proteome</keyword>
<gene>
    <name evidence="4" type="ORF">C6P40_004575</name>
</gene>
<dbReference type="PANTHER" id="PTHR21377">
    <property type="entry name" value="PROTEIN FAM210B, MITOCHONDRIAL"/>
    <property type="match status" value="1"/>
</dbReference>
<sequence length="197" mass="22031">MFSILKRSTLINSKIPLSKLFLNNIKARFQSSASNTIKHATPPKAPTGIKKLIHQYGYSALGVYLGLSLIDLPICYIIVHSAGEDKIREMQDDFFSMIGYKTKTEEIKQDNQNNEGESEGENEEKKSSTFLTEFAVAYALHKSLVFIRLPITAAITPWVVARLQRMGFKIGKFGTNEIKIAVNKAKKFDPTGKSSNL</sequence>
<feature type="transmembrane region" description="Helical" evidence="2">
    <location>
        <begin position="56"/>
        <end position="79"/>
    </location>
</feature>
<comment type="caution">
    <text evidence="4">The sequence shown here is derived from an EMBL/GenBank/DDBJ whole genome shotgun (WGS) entry which is preliminary data.</text>
</comment>
<feature type="region of interest" description="Disordered" evidence="1">
    <location>
        <begin position="106"/>
        <end position="126"/>
    </location>
</feature>
<dbReference type="GO" id="GO:0005739">
    <property type="term" value="C:mitochondrion"/>
    <property type="evidence" value="ECO:0007669"/>
    <property type="project" value="TreeGrafter"/>
</dbReference>
<dbReference type="PANTHER" id="PTHR21377:SF0">
    <property type="entry name" value="PROTEIN FAM210B, MITOCHONDRIAL"/>
    <property type="match status" value="1"/>
</dbReference>
<keyword evidence="2" id="KW-0472">Membrane</keyword>
<name>A0A9P7BHQ0_9ASCO</name>
<protein>
    <recommendedName>
        <fullName evidence="3">DUF1279 domain-containing protein</fullName>
    </recommendedName>
</protein>
<feature type="domain" description="DUF1279" evidence="3">
    <location>
        <begin position="48"/>
        <end position="157"/>
    </location>
</feature>
<dbReference type="Proteomes" id="UP000697127">
    <property type="component" value="Unassembled WGS sequence"/>
</dbReference>
<evidence type="ECO:0000256" key="1">
    <source>
        <dbReference type="SAM" id="MobiDB-lite"/>
    </source>
</evidence>
<dbReference type="EMBL" id="PUHW01000064">
    <property type="protein sequence ID" value="KAG0689718.1"/>
    <property type="molecule type" value="Genomic_DNA"/>
</dbReference>
<evidence type="ECO:0000259" key="3">
    <source>
        <dbReference type="Pfam" id="PF06916"/>
    </source>
</evidence>
<accession>A0A9P7BHQ0</accession>
<dbReference type="OrthoDB" id="426386at2759"/>
<evidence type="ECO:0000256" key="2">
    <source>
        <dbReference type="SAM" id="Phobius"/>
    </source>
</evidence>